<dbReference type="Proteomes" id="UP001240984">
    <property type="component" value="Unassembled WGS sequence"/>
</dbReference>
<organism evidence="1 2">
    <name type="scientific">Catenuloplanes nepalensis</name>
    <dbReference type="NCBI Taxonomy" id="587533"/>
    <lineage>
        <taxon>Bacteria</taxon>
        <taxon>Bacillati</taxon>
        <taxon>Actinomycetota</taxon>
        <taxon>Actinomycetes</taxon>
        <taxon>Micromonosporales</taxon>
        <taxon>Micromonosporaceae</taxon>
        <taxon>Catenuloplanes</taxon>
    </lineage>
</organism>
<evidence type="ECO:0000313" key="1">
    <source>
        <dbReference type="EMBL" id="MDP9795366.1"/>
    </source>
</evidence>
<dbReference type="EMBL" id="JAUSRA010000001">
    <property type="protein sequence ID" value="MDP9795366.1"/>
    <property type="molecule type" value="Genomic_DNA"/>
</dbReference>
<accession>A0ABT9MWI4</accession>
<sequence>MSVPSRIVDIAPVEAVLPEPVTTSGGATGAGADLAVRRVRHARIPGT</sequence>
<dbReference type="RefSeq" id="WP_306831118.1">
    <property type="nucleotide sequence ID" value="NZ_JAUSRA010000001.1"/>
</dbReference>
<reference evidence="1 2" key="1">
    <citation type="submission" date="2023-07" db="EMBL/GenBank/DDBJ databases">
        <title>Sequencing the genomes of 1000 actinobacteria strains.</title>
        <authorList>
            <person name="Klenk H.-P."/>
        </authorList>
    </citation>
    <scope>NUCLEOTIDE SEQUENCE [LARGE SCALE GENOMIC DNA]</scope>
    <source>
        <strain evidence="1 2">DSM 44710</strain>
    </source>
</reference>
<gene>
    <name evidence="1" type="ORF">J2S43_003878</name>
</gene>
<evidence type="ECO:0000313" key="2">
    <source>
        <dbReference type="Proteomes" id="UP001240984"/>
    </source>
</evidence>
<protein>
    <submittedName>
        <fullName evidence="1">Uncharacterized protein</fullName>
    </submittedName>
</protein>
<comment type="caution">
    <text evidence="1">The sequence shown here is derived from an EMBL/GenBank/DDBJ whole genome shotgun (WGS) entry which is preliminary data.</text>
</comment>
<name>A0ABT9MWI4_9ACTN</name>
<keyword evidence="2" id="KW-1185">Reference proteome</keyword>
<proteinExistence type="predicted"/>